<accession>A0A6N7YWG2</accession>
<dbReference type="Proteomes" id="UP000440096">
    <property type="component" value="Unassembled WGS sequence"/>
</dbReference>
<keyword evidence="3" id="KW-1185">Reference proteome</keyword>
<feature type="domain" description="AB hydrolase-1" evidence="1">
    <location>
        <begin position="21"/>
        <end position="254"/>
    </location>
</feature>
<dbReference type="SUPFAM" id="SSF53474">
    <property type="entry name" value="alpha/beta-Hydrolases"/>
    <property type="match status" value="1"/>
</dbReference>
<name>A0A6N7YWG2_9PSEU</name>
<proteinExistence type="predicted"/>
<evidence type="ECO:0000313" key="3">
    <source>
        <dbReference type="Proteomes" id="UP000440096"/>
    </source>
</evidence>
<dbReference type="InterPro" id="IPR000073">
    <property type="entry name" value="AB_hydrolase_1"/>
</dbReference>
<keyword evidence="2" id="KW-0378">Hydrolase</keyword>
<sequence length="269" mass="29061">MSTISVDGDVGLHYRIAGSGPALVFHPGFANTLDVWNWVVRELAPHRTCVTFDPRGHGASDKPDSAYTLDELAADTIALTERLGLTGVTLVGHSLGGAVALQAVLKHNADGRIARLALLAPAAPRFLAADDLDLGTPPEAFAGLRQALAERTVPTVLQTGEIFYHQTDAETARWLTEKCLDMPVHLAERYFGQLAGIDFRPQLAEVGVPVLVAWGEHDRMADPRWAGWLREQNLPGWSVRTLAHSGHGAMVDEPGRLAELLREFSGGQS</sequence>
<dbReference type="GO" id="GO:0016020">
    <property type="term" value="C:membrane"/>
    <property type="evidence" value="ECO:0007669"/>
    <property type="project" value="TreeGrafter"/>
</dbReference>
<dbReference type="PANTHER" id="PTHR43798:SF33">
    <property type="entry name" value="HYDROLASE, PUTATIVE (AFU_ORTHOLOGUE AFUA_2G14860)-RELATED"/>
    <property type="match status" value="1"/>
</dbReference>
<evidence type="ECO:0000259" key="1">
    <source>
        <dbReference type="Pfam" id="PF00561"/>
    </source>
</evidence>
<dbReference type="OrthoDB" id="9785847at2"/>
<reference evidence="2 3" key="1">
    <citation type="submission" date="2019-11" db="EMBL/GenBank/DDBJ databases">
        <title>Draft genome of Amycolatopsis RM579.</title>
        <authorList>
            <person name="Duangmal K."/>
            <person name="Mingma R."/>
        </authorList>
    </citation>
    <scope>NUCLEOTIDE SEQUENCE [LARGE SCALE GENOMIC DNA]</scope>
    <source>
        <strain evidence="2 3">RM579</strain>
    </source>
</reference>
<gene>
    <name evidence="2" type="ORF">GKO32_04355</name>
</gene>
<dbReference type="PRINTS" id="PR00111">
    <property type="entry name" value="ABHYDROLASE"/>
</dbReference>
<dbReference type="AlphaFoldDB" id="A0A6N7YWG2"/>
<dbReference type="Pfam" id="PF00561">
    <property type="entry name" value="Abhydrolase_1"/>
    <property type="match status" value="1"/>
</dbReference>
<dbReference type="GO" id="GO:0016787">
    <property type="term" value="F:hydrolase activity"/>
    <property type="evidence" value="ECO:0007669"/>
    <property type="project" value="UniProtKB-KW"/>
</dbReference>
<dbReference type="RefSeq" id="WP_154755458.1">
    <property type="nucleotide sequence ID" value="NZ_WMBA01000004.1"/>
</dbReference>
<protein>
    <submittedName>
        <fullName evidence="2">Alpha/beta fold hydrolase</fullName>
    </submittedName>
</protein>
<dbReference type="EMBL" id="WMBA01000004">
    <property type="protein sequence ID" value="MTD53213.1"/>
    <property type="molecule type" value="Genomic_DNA"/>
</dbReference>
<evidence type="ECO:0000313" key="2">
    <source>
        <dbReference type="EMBL" id="MTD53213.1"/>
    </source>
</evidence>
<dbReference type="Gene3D" id="3.40.50.1820">
    <property type="entry name" value="alpha/beta hydrolase"/>
    <property type="match status" value="1"/>
</dbReference>
<dbReference type="InterPro" id="IPR029058">
    <property type="entry name" value="AB_hydrolase_fold"/>
</dbReference>
<comment type="caution">
    <text evidence="2">The sequence shown here is derived from an EMBL/GenBank/DDBJ whole genome shotgun (WGS) entry which is preliminary data.</text>
</comment>
<dbReference type="InterPro" id="IPR050266">
    <property type="entry name" value="AB_hydrolase_sf"/>
</dbReference>
<dbReference type="PANTHER" id="PTHR43798">
    <property type="entry name" value="MONOACYLGLYCEROL LIPASE"/>
    <property type="match status" value="1"/>
</dbReference>
<organism evidence="2 3">
    <name type="scientific">Amycolatopsis pithecellobii</name>
    <dbReference type="NCBI Taxonomy" id="664692"/>
    <lineage>
        <taxon>Bacteria</taxon>
        <taxon>Bacillati</taxon>
        <taxon>Actinomycetota</taxon>
        <taxon>Actinomycetes</taxon>
        <taxon>Pseudonocardiales</taxon>
        <taxon>Pseudonocardiaceae</taxon>
        <taxon>Amycolatopsis</taxon>
    </lineage>
</organism>